<gene>
    <name evidence="4" type="ORF">RFI_11371</name>
</gene>
<dbReference type="FunFam" id="3.40.50.11210:FF:000001">
    <property type="entry name" value="Ral GTPase-activating protein subunit alpha-1 isoform 1"/>
    <property type="match status" value="1"/>
</dbReference>
<evidence type="ECO:0000256" key="1">
    <source>
        <dbReference type="ARBA" id="ARBA00022468"/>
    </source>
</evidence>
<dbReference type="Gene3D" id="3.40.50.11210">
    <property type="entry name" value="Rap/Ran-GAP"/>
    <property type="match status" value="1"/>
</dbReference>
<feature type="compositionally biased region" description="Basic and acidic residues" evidence="2">
    <location>
        <begin position="879"/>
        <end position="891"/>
    </location>
</feature>
<sequence>MVRTLTVETLRFHARSADDDEDKEKENEDSKKKNKGDDIWSLVQDKVYDSFFKESFSVDDRCKEINMINFEFSNFGQAHMIWDRILHLLGDPTENENEISRRLHLEGFTDALKIFIIILYTVPMSAARRVKESIKRANQEMMMSGSSTNLTGNMTPLNSAVTSVSTTMITSSSLDTSDIDLAKEYGFSFATIPVPINISDTEHFHSTILDVLPLPPRHLLPQGKTLAYTFAPYLFKLCFTILKKQSFQQELQRVEFATAFECLAHIMFTPSEVPCSDEVLSLFYQLILEVSGLQTANNKIQCIIVRECAKGCIFGKNLKGVQVLIPSVLQCWEKKKEGNNKSEPQSDIDVDHTIQVLSIASTLISCGTHFQACQMNQISSNTLDKCEFADLKLVILEAFENSYQLSEEKSEFANLIVSGLTVLIFDELSSTQNPKILERALRCLVNCTSPTKLSYGAHAARALDGLSTVCKQLTEVSSELVLDILFPDLLRHSLEYVTMATASTVSRSRTTCNNASDLIFCLLSWVFHFPPSVLRNSDLIGGVLKILSGPLEFLHTVPEGKKLQELTHAQQLMVCCFFFCTFVLQKRTHFICMRMCMFCFVCLFVHSKTAMMMLFHYLNNYPLKHDVGTVSSNARDVKPPQGIYLIHRNNCIINACDQFVSHERGPQRGVRMIVRDESGKCCWRFTPCSTLPPFAMQLSMHHSSNSGSQKKSPISVEQSKSDIESNENDLQFEKKEEDINTEIKSIRAFARQRTESQFTAHLKGYLKETPAFDYDLISQTDGLSQILRYIENKLQTQEVTTADSTTTTPGSNSTDENSTKQKANVPPSTQKDNAKTAISNPQPQKRYSRFGALPPATLSEQNRVKLSSQLSTYESEEKELNDKCQQLRDGESSTFNGTDETSTNKLSNELVDPSNATVINQYDCTRFLFSHLGLLTCGQILEEGDFPFSVIETRTKSGLLASPSNVNNASAKSTAKTNSRKEPQGRQNPKNAIPLSTWQSILEKINIEKYQLELKEETLGVVPKQEVETLHKRLDLIDRTQGATLRNGKTFLSLLKKNIIIITYCLLREFHKIGVEFVGRDQDTQHDILANDEGSYSYEKFVEDLGWMIDLTVHEGFVGGLTVGSTGRYATYYATATYEMLFHVATRMISKQKDSQYTERKRHVANDHVNIIWTEHTRPYLPQTISTDFNTVSIIIYPLSNGLFRVQVHKKVNVGNFGPLINNMIVRQHLLAPLVRLTALEANRTVQLTTIVFFSSSFQIHFFILNTIAICYHKSRARDLKLRLSFRERRTNLDDYCKKWQKKDGASVLAGFFPSLGQQ</sequence>
<evidence type="ECO:0000313" key="4">
    <source>
        <dbReference type="EMBL" id="ETO25770.1"/>
    </source>
</evidence>
<feature type="compositionally biased region" description="Basic and acidic residues" evidence="2">
    <location>
        <begin position="24"/>
        <end position="35"/>
    </location>
</feature>
<proteinExistence type="predicted"/>
<feature type="compositionally biased region" description="Polar residues" evidence="2">
    <location>
        <begin position="809"/>
        <end position="845"/>
    </location>
</feature>
<feature type="region of interest" description="Disordered" evidence="2">
    <location>
        <begin position="961"/>
        <end position="992"/>
    </location>
</feature>
<dbReference type="OrthoDB" id="19311at2759"/>
<dbReference type="Proteomes" id="UP000023152">
    <property type="component" value="Unassembled WGS sequence"/>
</dbReference>
<feature type="region of interest" description="Disordered" evidence="2">
    <location>
        <begin position="798"/>
        <end position="849"/>
    </location>
</feature>
<name>X6NHH1_RETFI</name>
<dbReference type="GO" id="GO:0005634">
    <property type="term" value="C:nucleus"/>
    <property type="evidence" value="ECO:0007669"/>
    <property type="project" value="InterPro"/>
</dbReference>
<dbReference type="GO" id="GO:0051056">
    <property type="term" value="P:regulation of small GTPase mediated signal transduction"/>
    <property type="evidence" value="ECO:0007669"/>
    <property type="project" value="InterPro"/>
</dbReference>
<feature type="compositionally biased region" description="Polar residues" evidence="2">
    <location>
        <begin position="962"/>
        <end position="977"/>
    </location>
</feature>
<feature type="domain" description="Rap-GAP" evidence="3">
    <location>
        <begin position="1059"/>
        <end position="1296"/>
    </location>
</feature>
<keyword evidence="5" id="KW-1185">Reference proteome</keyword>
<feature type="region of interest" description="Disordered" evidence="2">
    <location>
        <begin position="699"/>
        <end position="736"/>
    </location>
</feature>
<dbReference type="PANTHER" id="PTHR10063">
    <property type="entry name" value="TUBERIN"/>
    <property type="match status" value="1"/>
</dbReference>
<feature type="region of interest" description="Disordered" evidence="2">
    <location>
        <begin position="879"/>
        <end position="908"/>
    </location>
</feature>
<feature type="compositionally biased region" description="Low complexity" evidence="2">
    <location>
        <begin position="798"/>
        <end position="808"/>
    </location>
</feature>
<comment type="caution">
    <text evidence="4">The sequence shown here is derived from an EMBL/GenBank/DDBJ whole genome shotgun (WGS) entry which is preliminary data.</text>
</comment>
<organism evidence="4 5">
    <name type="scientific">Reticulomyxa filosa</name>
    <dbReference type="NCBI Taxonomy" id="46433"/>
    <lineage>
        <taxon>Eukaryota</taxon>
        <taxon>Sar</taxon>
        <taxon>Rhizaria</taxon>
        <taxon>Retaria</taxon>
        <taxon>Foraminifera</taxon>
        <taxon>Monothalamids</taxon>
        <taxon>Reticulomyxidae</taxon>
        <taxon>Reticulomyxa</taxon>
    </lineage>
</organism>
<feature type="compositionally biased region" description="Polar residues" evidence="2">
    <location>
        <begin position="892"/>
        <end position="907"/>
    </location>
</feature>
<dbReference type="InterPro" id="IPR027107">
    <property type="entry name" value="Tuberin/Ral-act_asu"/>
</dbReference>
<protein>
    <recommendedName>
        <fullName evidence="3">Rap-GAP domain-containing protein</fullName>
    </recommendedName>
</protein>
<dbReference type="GO" id="GO:0005096">
    <property type="term" value="F:GTPase activator activity"/>
    <property type="evidence" value="ECO:0007669"/>
    <property type="project" value="UniProtKB-KW"/>
</dbReference>
<dbReference type="PROSITE" id="PS50085">
    <property type="entry name" value="RAPGAP"/>
    <property type="match status" value="1"/>
</dbReference>
<feature type="compositionally biased region" description="Polar residues" evidence="2">
    <location>
        <begin position="700"/>
        <end position="718"/>
    </location>
</feature>
<dbReference type="GO" id="GO:0005737">
    <property type="term" value="C:cytoplasm"/>
    <property type="evidence" value="ECO:0007669"/>
    <property type="project" value="TreeGrafter"/>
</dbReference>
<keyword evidence="1" id="KW-0343">GTPase activation</keyword>
<dbReference type="SUPFAM" id="SSF111347">
    <property type="entry name" value="Rap/Ran-GAP"/>
    <property type="match status" value="1"/>
</dbReference>
<feature type="region of interest" description="Disordered" evidence="2">
    <location>
        <begin position="16"/>
        <end position="35"/>
    </location>
</feature>
<dbReference type="InterPro" id="IPR035974">
    <property type="entry name" value="Rap/Ran-GAP_sf"/>
</dbReference>
<dbReference type="PANTHER" id="PTHR10063:SF11">
    <property type="entry name" value="RHO GTPASE-ACTIVATING PROTEIN CG5521-RELATED"/>
    <property type="match status" value="1"/>
</dbReference>
<accession>X6NHH1</accession>
<dbReference type="InterPro" id="IPR000331">
    <property type="entry name" value="Rap/Ran_GAP_dom"/>
</dbReference>
<dbReference type="EMBL" id="ASPP01008300">
    <property type="protein sequence ID" value="ETO25770.1"/>
    <property type="molecule type" value="Genomic_DNA"/>
</dbReference>
<evidence type="ECO:0000256" key="2">
    <source>
        <dbReference type="SAM" id="MobiDB-lite"/>
    </source>
</evidence>
<evidence type="ECO:0000259" key="3">
    <source>
        <dbReference type="PROSITE" id="PS50085"/>
    </source>
</evidence>
<evidence type="ECO:0000313" key="5">
    <source>
        <dbReference type="Proteomes" id="UP000023152"/>
    </source>
</evidence>
<dbReference type="Pfam" id="PF02145">
    <property type="entry name" value="Rap_GAP"/>
    <property type="match status" value="1"/>
</dbReference>
<reference evidence="4 5" key="1">
    <citation type="journal article" date="2013" name="Curr. Biol.">
        <title>The Genome of the Foraminiferan Reticulomyxa filosa.</title>
        <authorList>
            <person name="Glockner G."/>
            <person name="Hulsmann N."/>
            <person name="Schleicher M."/>
            <person name="Noegel A.A."/>
            <person name="Eichinger L."/>
            <person name="Gallinger C."/>
            <person name="Pawlowski J."/>
            <person name="Sierra R."/>
            <person name="Euteneuer U."/>
            <person name="Pillet L."/>
            <person name="Moustafa A."/>
            <person name="Platzer M."/>
            <person name="Groth M."/>
            <person name="Szafranski K."/>
            <person name="Schliwa M."/>
        </authorList>
    </citation>
    <scope>NUCLEOTIDE SEQUENCE [LARGE SCALE GENOMIC DNA]</scope>
</reference>